<sequence>MTSTINALTGERVRLRELREEDLADLVSWWQDPDVMVTQTSGPFHPRPADAIAEQFRSWNRNAGTDAGLTVVNRAEGTVIGHVALFGAEAHNRTATFAIIIGPPFQGQGYGTEATRLMVGYGFTELGLHRIQLAATGFNERALHTYEKVGFVEEGRDRQAIFRGGKWHDQVRMGILDHEWWAANPA</sequence>
<dbReference type="CDD" id="cd04301">
    <property type="entry name" value="NAT_SF"/>
    <property type="match status" value="1"/>
</dbReference>
<evidence type="ECO:0000259" key="1">
    <source>
        <dbReference type="PROSITE" id="PS51186"/>
    </source>
</evidence>
<reference evidence="2 3" key="1">
    <citation type="submission" date="2024-10" db="EMBL/GenBank/DDBJ databases">
        <title>The Natural Products Discovery Center: Release of the First 8490 Sequenced Strains for Exploring Actinobacteria Biosynthetic Diversity.</title>
        <authorList>
            <person name="Kalkreuter E."/>
            <person name="Kautsar S.A."/>
            <person name="Yang D."/>
            <person name="Bader C.D."/>
            <person name="Teijaro C.N."/>
            <person name="Fluegel L."/>
            <person name="Davis C.M."/>
            <person name="Simpson J.R."/>
            <person name="Lauterbach L."/>
            <person name="Steele A.D."/>
            <person name="Gui C."/>
            <person name="Meng S."/>
            <person name="Li G."/>
            <person name="Viehrig K."/>
            <person name="Ye F."/>
            <person name="Su P."/>
            <person name="Kiefer A.F."/>
            <person name="Nichols A."/>
            <person name="Cepeda A.J."/>
            <person name="Yan W."/>
            <person name="Fan B."/>
            <person name="Jiang Y."/>
            <person name="Adhikari A."/>
            <person name="Zheng C.-J."/>
            <person name="Schuster L."/>
            <person name="Cowan T.M."/>
            <person name="Smanski M.J."/>
            <person name="Chevrette M.G."/>
            <person name="De Carvalho L.P.S."/>
            <person name="Shen B."/>
        </authorList>
    </citation>
    <scope>NUCLEOTIDE SEQUENCE [LARGE SCALE GENOMIC DNA]</scope>
    <source>
        <strain evidence="2 3">NPDC000087</strain>
    </source>
</reference>
<organism evidence="2 3">
    <name type="scientific">Paractinoplanes globisporus</name>
    <dbReference type="NCBI Taxonomy" id="113565"/>
    <lineage>
        <taxon>Bacteria</taxon>
        <taxon>Bacillati</taxon>
        <taxon>Actinomycetota</taxon>
        <taxon>Actinomycetes</taxon>
        <taxon>Micromonosporales</taxon>
        <taxon>Micromonosporaceae</taxon>
        <taxon>Paractinoplanes</taxon>
    </lineage>
</organism>
<dbReference type="GO" id="GO:0016746">
    <property type="term" value="F:acyltransferase activity"/>
    <property type="evidence" value="ECO:0007669"/>
    <property type="project" value="UniProtKB-KW"/>
</dbReference>
<accession>A0ABW6WKF9</accession>
<keyword evidence="2" id="KW-0012">Acyltransferase</keyword>
<gene>
    <name evidence="2" type="ORF">ACFY35_24755</name>
</gene>
<dbReference type="RefSeq" id="WP_020516631.1">
    <property type="nucleotide sequence ID" value="NZ_JBIAZU010000004.1"/>
</dbReference>
<feature type="domain" description="N-acetyltransferase" evidence="1">
    <location>
        <begin position="13"/>
        <end position="178"/>
    </location>
</feature>
<dbReference type="PROSITE" id="PS51186">
    <property type="entry name" value="GNAT"/>
    <property type="match status" value="1"/>
</dbReference>
<dbReference type="SUPFAM" id="SSF55729">
    <property type="entry name" value="Acyl-CoA N-acyltransferases (Nat)"/>
    <property type="match status" value="1"/>
</dbReference>
<dbReference type="InterPro" id="IPR016181">
    <property type="entry name" value="Acyl_CoA_acyltransferase"/>
</dbReference>
<comment type="caution">
    <text evidence="2">The sequence shown here is derived from an EMBL/GenBank/DDBJ whole genome shotgun (WGS) entry which is preliminary data.</text>
</comment>
<keyword evidence="2" id="KW-0808">Transferase</keyword>
<dbReference type="PANTHER" id="PTHR43415">
    <property type="entry name" value="SPERMIDINE N(1)-ACETYLTRANSFERASE"/>
    <property type="match status" value="1"/>
</dbReference>
<dbReference type="Pfam" id="PF13302">
    <property type="entry name" value="Acetyltransf_3"/>
    <property type="match status" value="1"/>
</dbReference>
<dbReference type="Gene3D" id="3.40.630.30">
    <property type="match status" value="1"/>
</dbReference>
<protein>
    <submittedName>
        <fullName evidence="2">GNAT family N-acetyltransferase</fullName>
        <ecNumber evidence="2">2.3.-.-</ecNumber>
    </submittedName>
</protein>
<dbReference type="Proteomes" id="UP001602245">
    <property type="component" value="Unassembled WGS sequence"/>
</dbReference>
<evidence type="ECO:0000313" key="3">
    <source>
        <dbReference type="Proteomes" id="UP001602245"/>
    </source>
</evidence>
<dbReference type="PANTHER" id="PTHR43415:SF3">
    <property type="entry name" value="GNAT-FAMILY ACETYLTRANSFERASE"/>
    <property type="match status" value="1"/>
</dbReference>
<proteinExistence type="predicted"/>
<evidence type="ECO:0000313" key="2">
    <source>
        <dbReference type="EMBL" id="MFF5292666.1"/>
    </source>
</evidence>
<name>A0ABW6WKF9_9ACTN</name>
<dbReference type="InterPro" id="IPR000182">
    <property type="entry name" value="GNAT_dom"/>
</dbReference>
<keyword evidence="3" id="KW-1185">Reference proteome</keyword>
<dbReference type="EMBL" id="JBIAZU010000004">
    <property type="protein sequence ID" value="MFF5292666.1"/>
    <property type="molecule type" value="Genomic_DNA"/>
</dbReference>
<dbReference type="EC" id="2.3.-.-" evidence="2"/>